<dbReference type="OrthoDB" id="1644322at2"/>
<gene>
    <name evidence="1" type="ORF">FC70_GL000620</name>
</gene>
<organism evidence="1 2">
    <name type="scientific">Paucilactobacillus oligofermentans DSM 15707 = LMG 22743</name>
    <dbReference type="NCBI Taxonomy" id="1423778"/>
    <lineage>
        <taxon>Bacteria</taxon>
        <taxon>Bacillati</taxon>
        <taxon>Bacillota</taxon>
        <taxon>Bacilli</taxon>
        <taxon>Lactobacillales</taxon>
        <taxon>Lactobacillaceae</taxon>
        <taxon>Paucilactobacillus</taxon>
    </lineage>
</organism>
<sequence>MSNHDYEFDMDVVNQFFEHDYYDRGMVKWQGFYLSDHTAAIKKRNDELNKDYEVGLQQTLKEISEILAESYNEKREVVIQLKEVNKDNVNVPDIKAIVSGYNENDIVINDNQLISIDRIRRVE</sequence>
<dbReference type="STRING" id="1423778.FC70_GL000620"/>
<dbReference type="PATRIC" id="fig|1423778.4.peg.648"/>
<dbReference type="AlphaFoldDB" id="A0A0R1RHN9"/>
<keyword evidence="2" id="KW-1185">Reference proteome</keyword>
<evidence type="ECO:0008006" key="3">
    <source>
        <dbReference type="Google" id="ProtNLM"/>
    </source>
</evidence>
<reference evidence="1 2" key="1">
    <citation type="journal article" date="2015" name="Genome Announc.">
        <title>Expanding the biotechnology potential of lactobacilli through comparative genomics of 213 strains and associated genera.</title>
        <authorList>
            <person name="Sun Z."/>
            <person name="Harris H.M."/>
            <person name="McCann A."/>
            <person name="Guo C."/>
            <person name="Argimon S."/>
            <person name="Zhang W."/>
            <person name="Yang X."/>
            <person name="Jeffery I.B."/>
            <person name="Cooney J.C."/>
            <person name="Kagawa T.F."/>
            <person name="Liu W."/>
            <person name="Song Y."/>
            <person name="Salvetti E."/>
            <person name="Wrobel A."/>
            <person name="Rasinkangas P."/>
            <person name="Parkhill J."/>
            <person name="Rea M.C."/>
            <person name="O'Sullivan O."/>
            <person name="Ritari J."/>
            <person name="Douillard F.P."/>
            <person name="Paul Ross R."/>
            <person name="Yang R."/>
            <person name="Briner A.E."/>
            <person name="Felis G.E."/>
            <person name="de Vos W.M."/>
            <person name="Barrangou R."/>
            <person name="Klaenhammer T.R."/>
            <person name="Caufield P.W."/>
            <person name="Cui Y."/>
            <person name="Zhang H."/>
            <person name="O'Toole P.W."/>
        </authorList>
    </citation>
    <scope>NUCLEOTIDE SEQUENCE [LARGE SCALE GENOMIC DNA]</scope>
    <source>
        <strain evidence="1 2">DSM 15707</strain>
    </source>
</reference>
<accession>A0A0R1RHN9</accession>
<name>A0A0R1RHN9_9LACO</name>
<evidence type="ECO:0000313" key="2">
    <source>
        <dbReference type="Proteomes" id="UP000051697"/>
    </source>
</evidence>
<dbReference type="KEGG" id="lol:LACOL_0675"/>
<comment type="caution">
    <text evidence="1">The sequence shown here is derived from an EMBL/GenBank/DDBJ whole genome shotgun (WGS) entry which is preliminary data.</text>
</comment>
<proteinExistence type="predicted"/>
<evidence type="ECO:0000313" key="1">
    <source>
        <dbReference type="EMBL" id="KRL56033.1"/>
    </source>
</evidence>
<dbReference type="Proteomes" id="UP000051697">
    <property type="component" value="Unassembled WGS sequence"/>
</dbReference>
<protein>
    <recommendedName>
        <fullName evidence="3">DNA-directed RNA polymerase beta subunit</fullName>
    </recommendedName>
</protein>
<dbReference type="EMBL" id="AZFE01000030">
    <property type="protein sequence ID" value="KRL56033.1"/>
    <property type="molecule type" value="Genomic_DNA"/>
</dbReference>